<dbReference type="EC" id="1.3.1.98" evidence="20"/>
<name>A0A8J7MFE7_9BACT</name>
<evidence type="ECO:0000313" key="24">
    <source>
        <dbReference type="Proteomes" id="UP000624703"/>
    </source>
</evidence>
<feature type="binding site" evidence="21">
    <location>
        <begin position="123"/>
        <end position="129"/>
    </location>
    <ligand>
        <name>ATP</name>
        <dbReference type="ChEBI" id="CHEBI:30616"/>
    </ligand>
</feature>
<evidence type="ECO:0000256" key="8">
    <source>
        <dbReference type="ARBA" id="ARBA00022630"/>
    </source>
</evidence>
<comment type="catalytic activity">
    <reaction evidence="19 20">
        <text>UDP-N-acetyl-alpha-D-muramate + NADP(+) = UDP-N-acetyl-3-O-(1-carboxyvinyl)-alpha-D-glucosamine + NADPH + H(+)</text>
        <dbReference type="Rhea" id="RHEA:12248"/>
        <dbReference type="ChEBI" id="CHEBI:15378"/>
        <dbReference type="ChEBI" id="CHEBI:57783"/>
        <dbReference type="ChEBI" id="CHEBI:58349"/>
        <dbReference type="ChEBI" id="CHEBI:68483"/>
        <dbReference type="ChEBI" id="CHEBI:70757"/>
        <dbReference type="EC" id="1.3.1.98"/>
    </reaction>
</comment>
<feature type="active site" evidence="20">
    <location>
        <position position="754"/>
    </location>
</feature>
<evidence type="ECO:0000256" key="20">
    <source>
        <dbReference type="HAMAP-Rule" id="MF_00037"/>
    </source>
</evidence>
<dbReference type="Gene3D" id="3.40.50.720">
    <property type="entry name" value="NAD(P)-binding Rossmann-like Domain"/>
    <property type="match status" value="1"/>
</dbReference>
<comment type="function">
    <text evidence="2 21">Cell wall formation.</text>
</comment>
<dbReference type="NCBIfam" id="NF010480">
    <property type="entry name" value="PRK13905.1"/>
    <property type="match status" value="1"/>
</dbReference>
<dbReference type="PANTHER" id="PTHR43445">
    <property type="entry name" value="UDP-N-ACETYLMURAMATE--L-ALANINE LIGASE-RELATED"/>
    <property type="match status" value="1"/>
</dbReference>
<dbReference type="GO" id="GO:0071949">
    <property type="term" value="F:FAD binding"/>
    <property type="evidence" value="ECO:0007669"/>
    <property type="project" value="InterPro"/>
</dbReference>
<keyword evidence="5 21" id="KW-0963">Cytoplasm</keyword>
<dbReference type="Pfam" id="PF01225">
    <property type="entry name" value="Mur_ligase"/>
    <property type="match status" value="1"/>
</dbReference>
<evidence type="ECO:0000256" key="4">
    <source>
        <dbReference type="ARBA" id="ARBA00004752"/>
    </source>
</evidence>
<dbReference type="PROSITE" id="PS51387">
    <property type="entry name" value="FAD_PCMH"/>
    <property type="match status" value="1"/>
</dbReference>
<dbReference type="Pfam" id="PF01565">
    <property type="entry name" value="FAD_binding_4"/>
    <property type="match status" value="1"/>
</dbReference>
<proteinExistence type="inferred from homology"/>
<dbReference type="SUPFAM" id="SSF53623">
    <property type="entry name" value="MurD-like peptide ligases, catalytic domain"/>
    <property type="match status" value="1"/>
</dbReference>
<evidence type="ECO:0000256" key="1">
    <source>
        <dbReference type="ARBA" id="ARBA00001974"/>
    </source>
</evidence>
<dbReference type="InterPro" id="IPR036615">
    <property type="entry name" value="Mur_ligase_C_dom_sf"/>
</dbReference>
<dbReference type="InterPro" id="IPR006094">
    <property type="entry name" value="Oxid_FAD_bind_N"/>
</dbReference>
<keyword evidence="24" id="KW-1185">Reference proteome</keyword>
<dbReference type="SUPFAM" id="SSF51984">
    <property type="entry name" value="MurCD N-terminal domain"/>
    <property type="match status" value="1"/>
</dbReference>
<comment type="caution">
    <text evidence="23">The sequence shown here is derived from an EMBL/GenBank/DDBJ whole genome shotgun (WGS) entry which is preliminary data.</text>
</comment>
<comment type="cofactor">
    <cofactor evidence="1 20">
        <name>FAD</name>
        <dbReference type="ChEBI" id="CHEBI:57692"/>
    </cofactor>
</comment>
<comment type="subcellular location">
    <subcellularLocation>
        <location evidence="3 21">Cytoplasm</location>
    </subcellularLocation>
</comment>
<dbReference type="GO" id="GO:0008763">
    <property type="term" value="F:UDP-N-acetylmuramate-L-alanine ligase activity"/>
    <property type="evidence" value="ECO:0007669"/>
    <property type="project" value="UniProtKB-UniRule"/>
</dbReference>
<dbReference type="InterPro" id="IPR016169">
    <property type="entry name" value="FAD-bd_PCMH_sub2"/>
</dbReference>
<gene>
    <name evidence="21 23" type="primary">murC</name>
    <name evidence="20" type="synonym">murB</name>
    <name evidence="23" type="ORF">JIN82_11260</name>
</gene>
<keyword evidence="16 21" id="KW-0131">Cell cycle</keyword>
<keyword evidence="13 21" id="KW-0133">Cell shape</keyword>
<keyword evidence="12 20" id="KW-0521">NADP</keyword>
<dbReference type="PANTHER" id="PTHR43445:SF3">
    <property type="entry name" value="UDP-N-ACETYLMURAMATE--L-ALANINE LIGASE"/>
    <property type="match status" value="1"/>
</dbReference>
<accession>A0A8J7MFE7</accession>
<dbReference type="InterPro" id="IPR036565">
    <property type="entry name" value="Mur-like_cat_sf"/>
</dbReference>
<dbReference type="SUPFAM" id="SSF56194">
    <property type="entry name" value="Uridine diphospho-N-Acetylenolpyruvylglucosamine reductase, MurB, C-terminal domain"/>
    <property type="match status" value="1"/>
</dbReference>
<dbReference type="Pfam" id="PF08245">
    <property type="entry name" value="Mur_ligase_M"/>
    <property type="match status" value="1"/>
</dbReference>
<evidence type="ECO:0000256" key="18">
    <source>
        <dbReference type="ARBA" id="ARBA00047833"/>
    </source>
</evidence>
<dbReference type="AlphaFoldDB" id="A0A8J7MFE7"/>
<evidence type="ECO:0000313" key="23">
    <source>
        <dbReference type="EMBL" id="MBK1791731.1"/>
    </source>
</evidence>
<evidence type="ECO:0000256" key="19">
    <source>
        <dbReference type="ARBA" id="ARBA00048914"/>
    </source>
</evidence>
<dbReference type="GO" id="GO:0008762">
    <property type="term" value="F:UDP-N-acetylmuramate dehydrogenase activity"/>
    <property type="evidence" value="ECO:0007669"/>
    <property type="project" value="UniProtKB-UniRule"/>
</dbReference>
<evidence type="ECO:0000256" key="9">
    <source>
        <dbReference type="ARBA" id="ARBA00022741"/>
    </source>
</evidence>
<evidence type="ECO:0000256" key="2">
    <source>
        <dbReference type="ARBA" id="ARBA00003921"/>
    </source>
</evidence>
<organism evidence="23 24">
    <name type="scientific">Persicirhabdus sediminis</name>
    <dbReference type="NCBI Taxonomy" id="454144"/>
    <lineage>
        <taxon>Bacteria</taxon>
        <taxon>Pseudomonadati</taxon>
        <taxon>Verrucomicrobiota</taxon>
        <taxon>Verrucomicrobiia</taxon>
        <taxon>Verrucomicrobiales</taxon>
        <taxon>Verrucomicrobiaceae</taxon>
        <taxon>Persicirhabdus</taxon>
    </lineage>
</organism>
<feature type="active site" evidence="20">
    <location>
        <position position="636"/>
    </location>
</feature>
<protein>
    <recommendedName>
        <fullName evidence="20 21">Multifunctional fusion protein</fullName>
    </recommendedName>
    <domain>
        <recommendedName>
            <fullName evidence="20">UDP-N-acetylenolpyruvoylglucosamine reductase</fullName>
            <ecNumber evidence="20">1.3.1.98</ecNumber>
        </recommendedName>
        <alternativeName>
            <fullName evidence="20">UDP-N-acetylmuramate dehydrogenase</fullName>
        </alternativeName>
    </domain>
    <domain>
        <recommendedName>
            <fullName evidence="21">UDP-N-acetylmuramate--L-alanine ligase</fullName>
            <ecNumber evidence="21">6.3.2.8</ecNumber>
        </recommendedName>
        <alternativeName>
            <fullName evidence="21">UDP-N-acetylmuramoyl-L-alanine synthetase</fullName>
        </alternativeName>
    </domain>
</protein>
<evidence type="ECO:0000256" key="21">
    <source>
        <dbReference type="HAMAP-Rule" id="MF_00046"/>
    </source>
</evidence>
<keyword evidence="9 21" id="KW-0547">Nucleotide-binding</keyword>
<keyword evidence="15 20" id="KW-0560">Oxidoreductase</keyword>
<dbReference type="InterPro" id="IPR036635">
    <property type="entry name" value="MurB_C_sf"/>
</dbReference>
<evidence type="ECO:0000256" key="12">
    <source>
        <dbReference type="ARBA" id="ARBA00022857"/>
    </source>
</evidence>
<dbReference type="InterPro" id="IPR000713">
    <property type="entry name" value="Mur_ligase_N"/>
</dbReference>
<keyword evidence="7 21" id="KW-0132">Cell division</keyword>
<dbReference type="HAMAP" id="MF_00046">
    <property type="entry name" value="MurC"/>
    <property type="match status" value="1"/>
</dbReference>
<evidence type="ECO:0000256" key="3">
    <source>
        <dbReference type="ARBA" id="ARBA00004496"/>
    </source>
</evidence>
<dbReference type="InterPro" id="IPR005758">
    <property type="entry name" value="UDP-N-AcMur_Ala_ligase_MurC"/>
</dbReference>
<dbReference type="InterPro" id="IPR036318">
    <property type="entry name" value="FAD-bd_PCMH-like_sf"/>
</dbReference>
<dbReference type="HAMAP" id="MF_00037">
    <property type="entry name" value="MurB"/>
    <property type="match status" value="1"/>
</dbReference>
<evidence type="ECO:0000259" key="22">
    <source>
        <dbReference type="PROSITE" id="PS51387"/>
    </source>
</evidence>
<dbReference type="InterPro" id="IPR013221">
    <property type="entry name" value="Mur_ligase_cen"/>
</dbReference>
<evidence type="ECO:0000256" key="16">
    <source>
        <dbReference type="ARBA" id="ARBA00023306"/>
    </source>
</evidence>
<dbReference type="Proteomes" id="UP000624703">
    <property type="component" value="Unassembled WGS sequence"/>
</dbReference>
<keyword evidence="11 21" id="KW-0067">ATP-binding</keyword>
<dbReference type="InterPro" id="IPR004101">
    <property type="entry name" value="Mur_ligase_C"/>
</dbReference>
<evidence type="ECO:0000256" key="13">
    <source>
        <dbReference type="ARBA" id="ARBA00022960"/>
    </source>
</evidence>
<sequence length="765" mass="83118">MKISDLSSKLTQSDQPMRVHLIGVAGSGMSGLASLLLGMGHKVSGCDRVTSGETERLQNKGLMFSCPHRAEDVDDAEVVIYSSAIRPENPAYARATELGIPTMRRAECLAAILHTKKGIIISGTHGKTTTSAMCAHILRQGEVKPSHYVGAEIPVLGTNACWDPAGELMVAEGDESDGTLALYQPAITVMLNIEEEHLDFYSGLDHICEVFTKLQSQTSGPIIYFAGCPVASKLNADRENTISYGFENADFTATNILETGGTVNFDVVKNGEYFGRIELGIPGRHNVLNSLAAIAVADTAGVSHQQIARALSSFAGAKRRFETKYLSPTLRIIDDYGHHPTELAATLQTARSLKPKRLVVLFQPHRFSRTQKLADEFGAALQAADRVFITDIYPASELPIEGITGQTIVDAMARHGDTPAEYIGAVSSAHHQLGNQLAEGDLLITLGAGNVHEAGTKIANDMQTLEEMMRFCGEMKHKLYEPMRRHTTMLVGGPAQFWLEPTTFVQFQKLTNYLRERSIPLRVIGRGSNLLVRDGGIRGAVIHPKGGEFSEVTVDGNLISAGSGVRFKKITSVAEANGLGDMEWMEGVPGNVGGGLRMNAGAMGWETFDHVVSVTFLDEDGEIRTRTRDEIKTFYRNVPEIRRNFALQATFRGSPADTSSIHQRIAESKQKRRESQPIAASAGCIFKNPAEIPAGKLVDELGMKEASQGNAQVSAAHGNFIINRGKATASDVLELISRIQDKAKTQRNIDLETEVQIIGDNQVHF</sequence>
<dbReference type="GO" id="GO:0051301">
    <property type="term" value="P:cell division"/>
    <property type="evidence" value="ECO:0007669"/>
    <property type="project" value="UniProtKB-KW"/>
</dbReference>
<dbReference type="UniPathway" id="UPA00219"/>
<dbReference type="RefSeq" id="WP_200311750.1">
    <property type="nucleotide sequence ID" value="NZ_JAENIM010000041.1"/>
</dbReference>
<dbReference type="EC" id="6.3.2.8" evidence="21"/>
<dbReference type="Gene3D" id="3.30.465.10">
    <property type="match status" value="1"/>
</dbReference>
<dbReference type="InterPro" id="IPR050061">
    <property type="entry name" value="MurCDEF_pg_biosynth"/>
</dbReference>
<dbReference type="NCBIfam" id="TIGR00179">
    <property type="entry name" value="murB"/>
    <property type="match status" value="1"/>
</dbReference>
<dbReference type="Pfam" id="PF02875">
    <property type="entry name" value="Mur_ligase_C"/>
    <property type="match status" value="1"/>
</dbReference>
<keyword evidence="10 20" id="KW-0274">FAD</keyword>
<dbReference type="GO" id="GO:0071555">
    <property type="term" value="P:cell wall organization"/>
    <property type="evidence" value="ECO:0007669"/>
    <property type="project" value="UniProtKB-KW"/>
</dbReference>
<evidence type="ECO:0000256" key="7">
    <source>
        <dbReference type="ARBA" id="ARBA00022618"/>
    </source>
</evidence>
<dbReference type="Gene3D" id="3.90.190.20">
    <property type="entry name" value="Mur ligase, C-terminal domain"/>
    <property type="match status" value="1"/>
</dbReference>
<dbReference type="InterPro" id="IPR011601">
    <property type="entry name" value="MurB_C"/>
</dbReference>
<keyword evidence="6 21" id="KW-0436">Ligase</keyword>
<comment type="catalytic activity">
    <reaction evidence="18 21">
        <text>UDP-N-acetyl-alpha-D-muramate + L-alanine + ATP = UDP-N-acetyl-alpha-D-muramoyl-L-alanine + ADP + phosphate + H(+)</text>
        <dbReference type="Rhea" id="RHEA:23372"/>
        <dbReference type="ChEBI" id="CHEBI:15378"/>
        <dbReference type="ChEBI" id="CHEBI:30616"/>
        <dbReference type="ChEBI" id="CHEBI:43474"/>
        <dbReference type="ChEBI" id="CHEBI:57972"/>
        <dbReference type="ChEBI" id="CHEBI:70757"/>
        <dbReference type="ChEBI" id="CHEBI:83898"/>
        <dbReference type="ChEBI" id="CHEBI:456216"/>
        <dbReference type="EC" id="6.3.2.8"/>
    </reaction>
</comment>
<dbReference type="Gene3D" id="3.40.1190.10">
    <property type="entry name" value="Mur-like, catalytic domain"/>
    <property type="match status" value="1"/>
</dbReference>
<keyword evidence="17 21" id="KW-0961">Cell wall biogenesis/degradation</keyword>
<keyword evidence="14 21" id="KW-0573">Peptidoglycan synthesis</keyword>
<dbReference type="Pfam" id="PF02873">
    <property type="entry name" value="MurB_C"/>
    <property type="match status" value="1"/>
</dbReference>
<dbReference type="NCBIfam" id="TIGR01082">
    <property type="entry name" value="murC"/>
    <property type="match status" value="1"/>
</dbReference>
<dbReference type="GO" id="GO:0005524">
    <property type="term" value="F:ATP binding"/>
    <property type="evidence" value="ECO:0007669"/>
    <property type="project" value="UniProtKB-UniRule"/>
</dbReference>
<dbReference type="InterPro" id="IPR016167">
    <property type="entry name" value="FAD-bd_PCMH_sub1"/>
</dbReference>
<feature type="active site" description="Proton donor" evidence="20">
    <location>
        <position position="684"/>
    </location>
</feature>
<evidence type="ECO:0000256" key="5">
    <source>
        <dbReference type="ARBA" id="ARBA00022490"/>
    </source>
</evidence>
<dbReference type="Gene3D" id="3.30.43.10">
    <property type="entry name" value="Uridine Diphospho-n-acetylenolpyruvylglucosamine Reductase, domain 2"/>
    <property type="match status" value="1"/>
</dbReference>
<dbReference type="SUPFAM" id="SSF56176">
    <property type="entry name" value="FAD-binding/transporter-associated domain-like"/>
    <property type="match status" value="1"/>
</dbReference>
<comment type="similarity">
    <text evidence="21">Belongs to the MurCDEF family.</text>
</comment>
<reference evidence="23" key="1">
    <citation type="submission" date="2021-01" db="EMBL/GenBank/DDBJ databases">
        <title>Modified the classification status of verrucomicrobia.</title>
        <authorList>
            <person name="Feng X."/>
        </authorList>
    </citation>
    <scope>NUCLEOTIDE SEQUENCE</scope>
    <source>
        <strain evidence="23">_KCTC 22039</strain>
    </source>
</reference>
<keyword evidence="8 20" id="KW-0285">Flavoprotein</keyword>
<dbReference type="InterPro" id="IPR003170">
    <property type="entry name" value="MurB"/>
</dbReference>
<dbReference type="GO" id="GO:0008360">
    <property type="term" value="P:regulation of cell shape"/>
    <property type="evidence" value="ECO:0007669"/>
    <property type="project" value="UniProtKB-KW"/>
</dbReference>
<dbReference type="InterPro" id="IPR016166">
    <property type="entry name" value="FAD-bd_PCMH"/>
</dbReference>
<dbReference type="SUPFAM" id="SSF53244">
    <property type="entry name" value="MurD-like peptide ligases, peptide-binding domain"/>
    <property type="match status" value="1"/>
</dbReference>
<dbReference type="EMBL" id="JAENIM010000041">
    <property type="protein sequence ID" value="MBK1791731.1"/>
    <property type="molecule type" value="Genomic_DNA"/>
</dbReference>
<evidence type="ECO:0000256" key="11">
    <source>
        <dbReference type="ARBA" id="ARBA00022840"/>
    </source>
</evidence>
<evidence type="ECO:0000256" key="17">
    <source>
        <dbReference type="ARBA" id="ARBA00023316"/>
    </source>
</evidence>
<evidence type="ECO:0000256" key="6">
    <source>
        <dbReference type="ARBA" id="ARBA00022598"/>
    </source>
</evidence>
<comment type="pathway">
    <text evidence="4 21">Cell wall biogenesis; peptidoglycan biosynthesis.</text>
</comment>
<comment type="similarity">
    <text evidence="20">Belongs to the MurB family.</text>
</comment>
<dbReference type="Gene3D" id="3.90.78.10">
    <property type="entry name" value="UDP-N-acetylenolpyruvoylglucosamine reductase, C-terminal domain"/>
    <property type="match status" value="1"/>
</dbReference>
<dbReference type="GO" id="GO:0005737">
    <property type="term" value="C:cytoplasm"/>
    <property type="evidence" value="ECO:0007669"/>
    <property type="project" value="UniProtKB-SubCell"/>
</dbReference>
<evidence type="ECO:0000256" key="14">
    <source>
        <dbReference type="ARBA" id="ARBA00022984"/>
    </source>
</evidence>
<evidence type="ECO:0000256" key="15">
    <source>
        <dbReference type="ARBA" id="ARBA00023002"/>
    </source>
</evidence>
<dbReference type="GO" id="GO:0009252">
    <property type="term" value="P:peptidoglycan biosynthetic process"/>
    <property type="evidence" value="ECO:0007669"/>
    <property type="project" value="UniProtKB-UniRule"/>
</dbReference>
<feature type="domain" description="FAD-binding PCMH-type" evidence="22">
    <location>
        <begin position="491"/>
        <end position="656"/>
    </location>
</feature>
<evidence type="ECO:0000256" key="10">
    <source>
        <dbReference type="ARBA" id="ARBA00022827"/>
    </source>
</evidence>